<sequence>MRTIEEILQSTSDVLFPADGGCRRVSMDSRSYENDTPLHVLLWRRDFDGAKALIEAGADVNAIGDMGQTPLHLAIHQGRVDIAEALLLAGANPDIRSEFGETPRSMAAARKDAIAGLVEQTMPGGSTQSKR</sequence>
<dbReference type="SMART" id="SM00248">
    <property type="entry name" value="ANK"/>
    <property type="match status" value="2"/>
</dbReference>
<evidence type="ECO:0000313" key="4">
    <source>
        <dbReference type="Proteomes" id="UP000320431"/>
    </source>
</evidence>
<dbReference type="PANTHER" id="PTHR24171">
    <property type="entry name" value="ANKYRIN REPEAT DOMAIN-CONTAINING PROTEIN 39-RELATED"/>
    <property type="match status" value="1"/>
</dbReference>
<organism evidence="3 4">
    <name type="scientific">Marilutibacter maris</name>
    <dbReference type="NCBI Taxonomy" id="1605891"/>
    <lineage>
        <taxon>Bacteria</taxon>
        <taxon>Pseudomonadati</taxon>
        <taxon>Pseudomonadota</taxon>
        <taxon>Gammaproteobacteria</taxon>
        <taxon>Lysobacterales</taxon>
        <taxon>Lysobacteraceae</taxon>
        <taxon>Marilutibacter</taxon>
    </lineage>
</organism>
<accession>A0A508B4D5</accession>
<evidence type="ECO:0000313" key="3">
    <source>
        <dbReference type="EMBL" id="KAB8195627.1"/>
    </source>
</evidence>
<dbReference type="Proteomes" id="UP000320431">
    <property type="component" value="Unassembled WGS sequence"/>
</dbReference>
<comment type="caution">
    <text evidence="3">The sequence shown here is derived from an EMBL/GenBank/DDBJ whole genome shotgun (WGS) entry which is preliminary data.</text>
</comment>
<dbReference type="PROSITE" id="PS50297">
    <property type="entry name" value="ANK_REP_REGION"/>
    <property type="match status" value="2"/>
</dbReference>
<protein>
    <submittedName>
        <fullName evidence="3">Ankyrin repeat domain-containing protein</fullName>
    </submittedName>
</protein>
<keyword evidence="1" id="KW-0677">Repeat</keyword>
<reference evidence="3 4" key="1">
    <citation type="submission" date="2019-10" db="EMBL/GenBank/DDBJ databases">
        <title>Lysobacter alkalisoli sp. nov., isolated from saline-alkaline soil.</title>
        <authorList>
            <person name="Sun J.-Q."/>
        </authorList>
    </citation>
    <scope>NUCLEOTIDE SEQUENCE [LARGE SCALE GENOMIC DNA]</scope>
    <source>
        <strain evidence="3 4">KCTC 42381</strain>
    </source>
</reference>
<gene>
    <name evidence="3" type="ORF">FKV24_004985</name>
</gene>
<keyword evidence="2" id="KW-0040">ANK repeat</keyword>
<dbReference type="Pfam" id="PF12796">
    <property type="entry name" value="Ank_2"/>
    <property type="match status" value="1"/>
</dbReference>
<name>A0A508B4D5_9GAMM</name>
<dbReference type="AlphaFoldDB" id="A0A508B4D5"/>
<dbReference type="PROSITE" id="PS50088">
    <property type="entry name" value="ANK_REPEAT"/>
    <property type="match status" value="2"/>
</dbReference>
<evidence type="ECO:0000256" key="1">
    <source>
        <dbReference type="ARBA" id="ARBA00022737"/>
    </source>
</evidence>
<dbReference type="Gene3D" id="1.25.40.20">
    <property type="entry name" value="Ankyrin repeat-containing domain"/>
    <property type="match status" value="1"/>
</dbReference>
<dbReference type="InterPro" id="IPR036770">
    <property type="entry name" value="Ankyrin_rpt-contain_sf"/>
</dbReference>
<dbReference type="InterPro" id="IPR002110">
    <property type="entry name" value="Ankyrin_rpt"/>
</dbReference>
<dbReference type="RefSeq" id="WP_141481592.1">
    <property type="nucleotide sequence ID" value="NZ_VICD02000069.1"/>
</dbReference>
<dbReference type="EMBL" id="VICD02000069">
    <property type="protein sequence ID" value="KAB8195627.1"/>
    <property type="molecule type" value="Genomic_DNA"/>
</dbReference>
<evidence type="ECO:0000256" key="2">
    <source>
        <dbReference type="ARBA" id="ARBA00023043"/>
    </source>
</evidence>
<proteinExistence type="predicted"/>
<dbReference type="SUPFAM" id="SSF48403">
    <property type="entry name" value="Ankyrin repeat"/>
    <property type="match status" value="1"/>
</dbReference>